<dbReference type="InterPro" id="IPR023214">
    <property type="entry name" value="HAD_sf"/>
</dbReference>
<sequence length="380" mass="42183">MEEKKKNPTLPWKVVSGILVVALIVMSVLYFSGAGMNNKAQPSAEPTTVSESNANSSQDALSLWTESAPLKSELTSYMKTITDENSKDFIPVENRIAVFDMDGTLCCETDPGYFDHKLLYHRVMEDESYKDKASEEEKETAAIVKEYFDTGEYPKGLDVKHGTAVATAFKGMTPDEFDAYVKDYKNTAMVSYSNMTNGQAFYKPMLQVIDYLQANDFTVYVVSGTDRLITRGLCDGVIDIPKSQMIGSDESFVATNQGDKDGLEYTFSHDDKVITGGEFIIKNLKMNKVSVIEREIGEQPVLCFGNSSGDAAMANFTITNNKYKSGAYLLCCDDLERENGNIEKADKMRASCEENGWTAVSMKDDWTTIYGDGVTYSKSK</sequence>
<organism evidence="2 3">
    <name type="scientific">Ruminococcus difficilis</name>
    <dbReference type="NCBI Taxonomy" id="2763069"/>
    <lineage>
        <taxon>Bacteria</taxon>
        <taxon>Bacillati</taxon>
        <taxon>Bacillota</taxon>
        <taxon>Clostridia</taxon>
        <taxon>Eubacteriales</taxon>
        <taxon>Oscillospiraceae</taxon>
        <taxon>Ruminococcus</taxon>
    </lineage>
</organism>
<name>A0A934TZL7_9FIRM</name>
<keyword evidence="1" id="KW-1133">Transmembrane helix</keyword>
<keyword evidence="1" id="KW-0472">Membrane</keyword>
<dbReference type="GO" id="GO:0016787">
    <property type="term" value="F:hydrolase activity"/>
    <property type="evidence" value="ECO:0007669"/>
    <property type="project" value="UniProtKB-KW"/>
</dbReference>
<dbReference type="EMBL" id="JAEQMG010000061">
    <property type="protein sequence ID" value="MBK6088455.1"/>
    <property type="molecule type" value="Genomic_DNA"/>
</dbReference>
<keyword evidence="2" id="KW-0378">Hydrolase</keyword>
<dbReference type="Proteomes" id="UP000633365">
    <property type="component" value="Unassembled WGS sequence"/>
</dbReference>
<comment type="caution">
    <text evidence="2">The sequence shown here is derived from an EMBL/GenBank/DDBJ whole genome shotgun (WGS) entry which is preliminary data.</text>
</comment>
<evidence type="ECO:0000313" key="2">
    <source>
        <dbReference type="EMBL" id="MBK6088455.1"/>
    </source>
</evidence>
<dbReference type="RefSeq" id="WP_201427352.1">
    <property type="nucleotide sequence ID" value="NZ_JAEQMG010000061.1"/>
</dbReference>
<dbReference type="Gene3D" id="3.40.50.1000">
    <property type="entry name" value="HAD superfamily/HAD-like"/>
    <property type="match status" value="1"/>
</dbReference>
<proteinExistence type="predicted"/>
<reference evidence="2" key="1">
    <citation type="submission" date="2021-01" db="EMBL/GenBank/DDBJ databases">
        <title>Genome public.</title>
        <authorList>
            <person name="Liu C."/>
            <person name="Sun Q."/>
        </authorList>
    </citation>
    <scope>NUCLEOTIDE SEQUENCE</scope>
    <source>
        <strain evidence="2">M6</strain>
    </source>
</reference>
<evidence type="ECO:0000256" key="1">
    <source>
        <dbReference type="SAM" id="Phobius"/>
    </source>
</evidence>
<evidence type="ECO:0000313" key="3">
    <source>
        <dbReference type="Proteomes" id="UP000633365"/>
    </source>
</evidence>
<dbReference type="InterPro" id="IPR036412">
    <property type="entry name" value="HAD-like_sf"/>
</dbReference>
<keyword evidence="1" id="KW-0812">Transmembrane</keyword>
<protein>
    <submittedName>
        <fullName evidence="2">Haloacid dehalogenase-like hydrolase</fullName>
    </submittedName>
</protein>
<keyword evidence="3" id="KW-1185">Reference proteome</keyword>
<gene>
    <name evidence="2" type="ORF">JKK62_07270</name>
</gene>
<dbReference type="AlphaFoldDB" id="A0A934TZL7"/>
<feature type="transmembrane region" description="Helical" evidence="1">
    <location>
        <begin position="12"/>
        <end position="33"/>
    </location>
</feature>
<dbReference type="SUPFAM" id="SSF56784">
    <property type="entry name" value="HAD-like"/>
    <property type="match status" value="1"/>
</dbReference>
<accession>A0A934TZL7</accession>